<reference evidence="2" key="1">
    <citation type="journal article" date="2014" name="PLoS ONE">
        <title>Transcriptome-Based Identification of ABC Transporters in the Western Tarnished Plant Bug Lygus hesperus.</title>
        <authorList>
            <person name="Hull J.J."/>
            <person name="Chaney K."/>
            <person name="Geib S.M."/>
            <person name="Fabrick J.A."/>
            <person name="Brent C.S."/>
            <person name="Walsh D."/>
            <person name="Lavine L.C."/>
        </authorList>
    </citation>
    <scope>NUCLEOTIDE SEQUENCE</scope>
</reference>
<sequence>TVAVIPPLSEGVPRRGCTLQNCKYNTILEGDFENNNNGSQLTKGVRQQAVTSSVRKRYERSFSPPRSSNSSGYGTGSSCKSSASTDRFNNNEINGYSLHESPQHDYQVGEKVTCVVKSAKETMRPINRSQDVYVTQLKVGMQDYTGQSADSERGSEGSNSRPLSDGHSDISSSSDRIFSALSEERERKSSVTTFLNWKPGSRGKPGGGFPSKKK</sequence>
<dbReference type="EMBL" id="GBHO01001861">
    <property type="protein sequence ID" value="JAG41743.1"/>
    <property type="molecule type" value="Transcribed_RNA"/>
</dbReference>
<name>A0A0A9ZEF7_LYGHE</name>
<protein>
    <submittedName>
        <fullName evidence="2">Uncharacterized protein</fullName>
    </submittedName>
</protein>
<feature type="region of interest" description="Disordered" evidence="1">
    <location>
        <begin position="33"/>
        <end position="104"/>
    </location>
</feature>
<organism evidence="2">
    <name type="scientific">Lygus hesperus</name>
    <name type="common">Western plant bug</name>
    <dbReference type="NCBI Taxonomy" id="30085"/>
    <lineage>
        <taxon>Eukaryota</taxon>
        <taxon>Metazoa</taxon>
        <taxon>Ecdysozoa</taxon>
        <taxon>Arthropoda</taxon>
        <taxon>Hexapoda</taxon>
        <taxon>Insecta</taxon>
        <taxon>Pterygota</taxon>
        <taxon>Neoptera</taxon>
        <taxon>Paraneoptera</taxon>
        <taxon>Hemiptera</taxon>
        <taxon>Heteroptera</taxon>
        <taxon>Panheteroptera</taxon>
        <taxon>Cimicomorpha</taxon>
        <taxon>Miridae</taxon>
        <taxon>Mirini</taxon>
        <taxon>Lygus</taxon>
    </lineage>
</organism>
<feature type="compositionally biased region" description="Polar residues" evidence="1">
    <location>
        <begin position="79"/>
        <end position="94"/>
    </location>
</feature>
<proteinExistence type="predicted"/>
<feature type="region of interest" description="Disordered" evidence="1">
    <location>
        <begin position="146"/>
        <end position="214"/>
    </location>
</feature>
<feature type="compositionally biased region" description="Polar residues" evidence="1">
    <location>
        <begin position="33"/>
        <end position="42"/>
    </location>
</feature>
<gene>
    <name evidence="2" type="ORF">CM83_62535</name>
</gene>
<evidence type="ECO:0000313" key="2">
    <source>
        <dbReference type="EMBL" id="JAG41743.1"/>
    </source>
</evidence>
<feature type="compositionally biased region" description="Low complexity" evidence="1">
    <location>
        <begin position="61"/>
        <end position="78"/>
    </location>
</feature>
<reference evidence="2" key="2">
    <citation type="submission" date="2014-07" db="EMBL/GenBank/DDBJ databases">
        <authorList>
            <person name="Hull J."/>
        </authorList>
    </citation>
    <scope>NUCLEOTIDE SEQUENCE</scope>
</reference>
<evidence type="ECO:0000256" key="1">
    <source>
        <dbReference type="SAM" id="MobiDB-lite"/>
    </source>
</evidence>
<accession>A0A0A9ZEF7</accession>
<feature type="compositionally biased region" description="Gly residues" evidence="1">
    <location>
        <begin position="203"/>
        <end position="214"/>
    </location>
</feature>
<dbReference type="AlphaFoldDB" id="A0A0A9ZEF7"/>
<feature type="non-terminal residue" evidence="2">
    <location>
        <position position="1"/>
    </location>
</feature>
<feature type="compositionally biased region" description="Low complexity" evidence="1">
    <location>
        <begin position="169"/>
        <end position="181"/>
    </location>
</feature>